<sequence>MVGIVYIIKFLNRLFLMGDWMFKKKNFSDETKLSIFEAMNGYCCVKGCYNRIEDFHHKLHNFKSHQEKFPLFLQSVFNCAGACRDCHNDYAIHPELNINVAIAELFENFLRELKEEK</sequence>
<name>A0A0F9DUZ9_9ZZZZ</name>
<reference evidence="1" key="1">
    <citation type="journal article" date="2015" name="Nature">
        <title>Complex archaea that bridge the gap between prokaryotes and eukaryotes.</title>
        <authorList>
            <person name="Spang A."/>
            <person name="Saw J.H."/>
            <person name="Jorgensen S.L."/>
            <person name="Zaremba-Niedzwiedzka K."/>
            <person name="Martijn J."/>
            <person name="Lind A.E."/>
            <person name="van Eijk R."/>
            <person name="Schleper C."/>
            <person name="Guy L."/>
            <person name="Ettema T.J."/>
        </authorList>
    </citation>
    <scope>NUCLEOTIDE SEQUENCE</scope>
</reference>
<protein>
    <recommendedName>
        <fullName evidence="2">HNH domain-containing protein</fullName>
    </recommendedName>
</protein>
<organism evidence="1">
    <name type="scientific">marine sediment metagenome</name>
    <dbReference type="NCBI Taxonomy" id="412755"/>
    <lineage>
        <taxon>unclassified sequences</taxon>
        <taxon>metagenomes</taxon>
        <taxon>ecological metagenomes</taxon>
    </lineage>
</organism>
<accession>A0A0F9DUZ9</accession>
<gene>
    <name evidence="1" type="ORF">LCGC14_2152700</name>
</gene>
<dbReference type="AlphaFoldDB" id="A0A0F9DUZ9"/>
<proteinExistence type="predicted"/>
<comment type="caution">
    <text evidence="1">The sequence shown here is derived from an EMBL/GenBank/DDBJ whole genome shotgun (WGS) entry which is preliminary data.</text>
</comment>
<evidence type="ECO:0000313" key="1">
    <source>
        <dbReference type="EMBL" id="KKL65668.1"/>
    </source>
</evidence>
<evidence type="ECO:0008006" key="2">
    <source>
        <dbReference type="Google" id="ProtNLM"/>
    </source>
</evidence>
<dbReference type="EMBL" id="LAZR01027459">
    <property type="protein sequence ID" value="KKL65668.1"/>
    <property type="molecule type" value="Genomic_DNA"/>
</dbReference>